<organism evidence="2 3">
    <name type="scientific">Arachis hypogaea</name>
    <name type="common">Peanut</name>
    <dbReference type="NCBI Taxonomy" id="3818"/>
    <lineage>
        <taxon>Eukaryota</taxon>
        <taxon>Viridiplantae</taxon>
        <taxon>Streptophyta</taxon>
        <taxon>Embryophyta</taxon>
        <taxon>Tracheophyta</taxon>
        <taxon>Spermatophyta</taxon>
        <taxon>Magnoliopsida</taxon>
        <taxon>eudicotyledons</taxon>
        <taxon>Gunneridae</taxon>
        <taxon>Pentapetalae</taxon>
        <taxon>rosids</taxon>
        <taxon>fabids</taxon>
        <taxon>Fabales</taxon>
        <taxon>Fabaceae</taxon>
        <taxon>Papilionoideae</taxon>
        <taxon>50 kb inversion clade</taxon>
        <taxon>dalbergioids sensu lato</taxon>
        <taxon>Dalbergieae</taxon>
        <taxon>Pterocarpus clade</taxon>
        <taxon>Arachis</taxon>
    </lineage>
</organism>
<dbReference type="Proteomes" id="UP000289738">
    <property type="component" value="Chromosome A01"/>
</dbReference>
<name>A0A445EQZ2_ARAHY</name>
<feature type="domain" description="FAR1" evidence="1">
    <location>
        <begin position="13"/>
        <end position="81"/>
    </location>
</feature>
<gene>
    <name evidence="2" type="ORF">Ahy_A01g002577</name>
</gene>
<keyword evidence="3" id="KW-1185">Reference proteome</keyword>
<sequence>MEMLFEILEEARQFYYKYANKVGFESRIRNTNMDKYERTPINQFIQCNRDGYRIKKNPSTQRSNVVSSIHCKSRIYVKLNTEFQQ</sequence>
<reference evidence="2 3" key="1">
    <citation type="submission" date="2019-01" db="EMBL/GenBank/DDBJ databases">
        <title>Sequencing of cultivated peanut Arachis hypogaea provides insights into genome evolution and oil improvement.</title>
        <authorList>
            <person name="Chen X."/>
        </authorList>
    </citation>
    <scope>NUCLEOTIDE SEQUENCE [LARGE SCALE GENOMIC DNA]</scope>
    <source>
        <strain evidence="3">cv. Fuhuasheng</strain>
        <tissue evidence="2">Leaves</tissue>
    </source>
</reference>
<dbReference type="InterPro" id="IPR004330">
    <property type="entry name" value="FAR1_DNA_bnd_dom"/>
</dbReference>
<accession>A0A445EQZ2</accession>
<evidence type="ECO:0000259" key="1">
    <source>
        <dbReference type="Pfam" id="PF03101"/>
    </source>
</evidence>
<dbReference type="PANTHER" id="PTHR46328:SF30">
    <property type="entry name" value="OS04G0641500 PROTEIN"/>
    <property type="match status" value="1"/>
</dbReference>
<dbReference type="Pfam" id="PF03101">
    <property type="entry name" value="FAR1"/>
    <property type="match status" value="1"/>
</dbReference>
<dbReference type="PANTHER" id="PTHR46328">
    <property type="entry name" value="FAR-RED IMPAIRED RESPONSIVE (FAR1) FAMILY PROTEIN-RELATED"/>
    <property type="match status" value="1"/>
</dbReference>
<dbReference type="AlphaFoldDB" id="A0A445EQZ2"/>
<comment type="caution">
    <text evidence="2">The sequence shown here is derived from an EMBL/GenBank/DDBJ whole genome shotgun (WGS) entry which is preliminary data.</text>
</comment>
<proteinExistence type="predicted"/>
<protein>
    <recommendedName>
        <fullName evidence="1">FAR1 domain-containing protein</fullName>
    </recommendedName>
</protein>
<dbReference type="EMBL" id="SDMP01000001">
    <property type="protein sequence ID" value="RYR77889.1"/>
    <property type="molecule type" value="Genomic_DNA"/>
</dbReference>
<evidence type="ECO:0000313" key="3">
    <source>
        <dbReference type="Proteomes" id="UP000289738"/>
    </source>
</evidence>
<evidence type="ECO:0000313" key="2">
    <source>
        <dbReference type="EMBL" id="RYR77889.1"/>
    </source>
</evidence>